<keyword evidence="1" id="KW-1133">Transmembrane helix</keyword>
<dbReference type="Pfam" id="PF09850">
    <property type="entry name" value="DotU"/>
    <property type="match status" value="1"/>
</dbReference>
<comment type="caution">
    <text evidence="3">The sequence shown here is derived from an EMBL/GenBank/DDBJ whole genome shotgun (WGS) entry which is preliminary data.</text>
</comment>
<feature type="transmembrane region" description="Helical" evidence="1">
    <location>
        <begin position="215"/>
        <end position="235"/>
    </location>
</feature>
<evidence type="ECO:0000313" key="3">
    <source>
        <dbReference type="EMBL" id="MBR9972000.1"/>
    </source>
</evidence>
<dbReference type="Gene3D" id="1.25.40.590">
    <property type="entry name" value="Type IV / VI secretion system, DotU"/>
    <property type="match status" value="1"/>
</dbReference>
<reference evidence="3 4" key="1">
    <citation type="submission" date="2021-04" db="EMBL/GenBank/DDBJ databases">
        <title>Magnetospirillum sulfuroxidans sp. nov., a facultative chemolithoautotrophic sulfur-oxidizing alphaproteobacterium isolated from freshwater sediment and proposals for Paramagetospirillum gen. nov., and Magnetospirillaceae fam. nov.</title>
        <authorList>
            <person name="Koziaeva V."/>
            <person name="Geelhoed J.S."/>
            <person name="Sorokin D.Y."/>
            <person name="Grouzdev D.S."/>
        </authorList>
    </citation>
    <scope>NUCLEOTIDE SEQUENCE [LARGE SCALE GENOMIC DNA]</scope>
    <source>
        <strain evidence="3 4">J10</strain>
    </source>
</reference>
<dbReference type="PANTHER" id="PTHR38033:SF1">
    <property type="entry name" value="DOTU FAMILY TYPE IV_VI SECRETION SYSTEM PROTEIN"/>
    <property type="match status" value="1"/>
</dbReference>
<dbReference type="Proteomes" id="UP000680714">
    <property type="component" value="Unassembled WGS sequence"/>
</dbReference>
<name>A0ABS5IC85_9PROT</name>
<keyword evidence="4" id="KW-1185">Reference proteome</keyword>
<gene>
    <name evidence="3" type="ORF">KEC16_09755</name>
</gene>
<evidence type="ECO:0000256" key="1">
    <source>
        <dbReference type="SAM" id="Phobius"/>
    </source>
</evidence>
<organism evidence="3 4">
    <name type="scientific">Magnetospirillum sulfuroxidans</name>
    <dbReference type="NCBI Taxonomy" id="611300"/>
    <lineage>
        <taxon>Bacteria</taxon>
        <taxon>Pseudomonadati</taxon>
        <taxon>Pseudomonadota</taxon>
        <taxon>Alphaproteobacteria</taxon>
        <taxon>Rhodospirillales</taxon>
        <taxon>Rhodospirillaceae</taxon>
        <taxon>Magnetospirillum</taxon>
    </lineage>
</organism>
<evidence type="ECO:0000259" key="2">
    <source>
        <dbReference type="Pfam" id="PF09850"/>
    </source>
</evidence>
<keyword evidence="1" id="KW-0472">Membrane</keyword>
<dbReference type="InterPro" id="IPR017732">
    <property type="entry name" value="T4/T6SS_DotU"/>
</dbReference>
<dbReference type="EMBL" id="JAGTUF010000007">
    <property type="protein sequence ID" value="MBR9972000.1"/>
    <property type="molecule type" value="Genomic_DNA"/>
</dbReference>
<dbReference type="PANTHER" id="PTHR38033">
    <property type="entry name" value="MEMBRANE PROTEIN-RELATED"/>
    <property type="match status" value="1"/>
</dbReference>
<dbReference type="RefSeq" id="WP_211548312.1">
    <property type="nucleotide sequence ID" value="NZ_JAGTUF010000007.1"/>
</dbReference>
<dbReference type="InterPro" id="IPR038522">
    <property type="entry name" value="T4/T6SS_DotU_sf"/>
</dbReference>
<keyword evidence="1" id="KW-0812">Transmembrane</keyword>
<sequence length="262" mass="28283">MSAPRPVPMAKAAIDRFLAFHMELVEAKRVADSMILIESDQVGVTPQIVYNGITPVDVFLRLRVAICPGGTPPPATDGRPDMGYVMTALADEAMLHQVDWPGREQWMGSLLEQSLYGSQVAGEEIFDLGQSIIDGTLTGRADLAATIMLALSLGFRGRYRDIADNGAIDAMRRHLFEHAYNQPPPSAIDWPSPLPAALAPVLDAKPMQRLPRVTPWVLAMAAAFGLTLAVSTIIWNNASQQTLDLAKKVRMLGLSVSDGGAP</sequence>
<proteinExistence type="predicted"/>
<protein>
    <submittedName>
        <fullName evidence="3">DotU family type IV/VI secretion system protein</fullName>
    </submittedName>
</protein>
<accession>A0ABS5IC85</accession>
<evidence type="ECO:0000313" key="4">
    <source>
        <dbReference type="Proteomes" id="UP000680714"/>
    </source>
</evidence>
<feature type="domain" description="Type IV / VI secretion system DotU" evidence="2">
    <location>
        <begin position="82"/>
        <end position="231"/>
    </location>
</feature>